<dbReference type="KEGG" id="ccjz:ccrud_14065"/>
<evidence type="ECO:0000313" key="1">
    <source>
        <dbReference type="EMBL" id="ANE05462.1"/>
    </source>
</evidence>
<keyword evidence="1" id="KW-0614">Plasmid</keyword>
<name>A0A172QXM3_9CORY</name>
<accession>A0A172QXM3</accession>
<evidence type="ECO:0000313" key="2">
    <source>
        <dbReference type="Proteomes" id="UP000076929"/>
    </source>
</evidence>
<keyword evidence="2" id="KW-1185">Reference proteome</keyword>
<protein>
    <submittedName>
        <fullName evidence="1">Uncharacterized protein</fullName>
    </submittedName>
</protein>
<organism evidence="1 2">
    <name type="scientific">Corynebacterium crudilactis</name>
    <dbReference type="NCBI Taxonomy" id="1652495"/>
    <lineage>
        <taxon>Bacteria</taxon>
        <taxon>Bacillati</taxon>
        <taxon>Actinomycetota</taxon>
        <taxon>Actinomycetes</taxon>
        <taxon>Mycobacteriales</taxon>
        <taxon>Corynebacteriaceae</taxon>
        <taxon>Corynebacterium</taxon>
    </lineage>
</organism>
<sequence length="95" mass="9934">MIVASLLTRCGVNAAYSQSCGVVSLTRCCAASVNAESLTEFVCKNCHKPAPSFHATSGWDAFVEAVTAAGCPCPTECATHVFYTLEKTAEVGELV</sequence>
<gene>
    <name evidence="1" type="ORF">ccrud_14065</name>
</gene>
<geneLocation type="plasmid" evidence="1 2">
    <name>pCRULAC1</name>
</geneLocation>
<dbReference type="EMBL" id="CP015623">
    <property type="protein sequence ID" value="ANE05462.1"/>
    <property type="molecule type" value="Genomic_DNA"/>
</dbReference>
<dbReference type="Proteomes" id="UP000076929">
    <property type="component" value="Plasmid pCRULAC1"/>
</dbReference>
<reference evidence="1 2" key="1">
    <citation type="submission" date="2016-05" db="EMBL/GenBank/DDBJ databases">
        <title>Complete genome sequence of Corynebacterium crudilactis, a new Corynebacterium species isolated from raw cow's milk.</title>
        <authorList>
            <person name="Christian R."/>
            <person name="Zimmermann J."/>
            <person name="Lipski A."/>
            <person name="Kalinowski J."/>
        </authorList>
    </citation>
    <scope>NUCLEOTIDE SEQUENCE [LARGE SCALE GENOMIC DNA]</scope>
    <source>
        <strain evidence="1 2">JZ16</strain>
        <plasmid evidence="1 2">pCRULAC1</plasmid>
    </source>
</reference>
<proteinExistence type="predicted"/>
<dbReference type="AlphaFoldDB" id="A0A172QXM3"/>